<accession>A0ABU6CPK6</accession>
<feature type="compositionally biased region" description="Acidic residues" evidence="1">
    <location>
        <begin position="45"/>
        <end position="61"/>
    </location>
</feature>
<proteinExistence type="predicted"/>
<dbReference type="EMBL" id="JAOZYB010000367">
    <property type="protein sequence ID" value="MEB3966669.1"/>
    <property type="molecule type" value="Genomic_DNA"/>
</dbReference>
<gene>
    <name evidence="2" type="ORF">OKJ48_41540</name>
</gene>
<reference evidence="2 3" key="1">
    <citation type="submission" date="2022-10" db="EMBL/GenBank/DDBJ databases">
        <authorList>
            <person name="Xie J."/>
            <person name="Shen N."/>
        </authorList>
    </citation>
    <scope>NUCLEOTIDE SEQUENCE [LARGE SCALE GENOMIC DNA]</scope>
    <source>
        <strain evidence="2 3">DSM 41681</strain>
    </source>
</reference>
<evidence type="ECO:0000313" key="3">
    <source>
        <dbReference type="Proteomes" id="UP001352223"/>
    </source>
</evidence>
<feature type="region of interest" description="Disordered" evidence="1">
    <location>
        <begin position="1"/>
        <end position="61"/>
    </location>
</feature>
<evidence type="ECO:0000313" key="2">
    <source>
        <dbReference type="EMBL" id="MEB3966669.1"/>
    </source>
</evidence>
<comment type="caution">
    <text evidence="2">The sequence shown here is derived from an EMBL/GenBank/DDBJ whole genome shotgun (WGS) entry which is preliminary data.</text>
</comment>
<name>A0ABU6CPK6_9ACTN</name>
<organism evidence="2 3">
    <name type="scientific">Streptomyces kunmingensis</name>
    <dbReference type="NCBI Taxonomy" id="68225"/>
    <lineage>
        <taxon>Bacteria</taxon>
        <taxon>Bacillati</taxon>
        <taxon>Actinomycetota</taxon>
        <taxon>Actinomycetes</taxon>
        <taxon>Kitasatosporales</taxon>
        <taxon>Streptomycetaceae</taxon>
        <taxon>Streptomyces</taxon>
    </lineage>
</organism>
<protein>
    <submittedName>
        <fullName evidence="2">Uncharacterized protein</fullName>
    </submittedName>
</protein>
<evidence type="ECO:0000256" key="1">
    <source>
        <dbReference type="SAM" id="MobiDB-lite"/>
    </source>
</evidence>
<dbReference type="Proteomes" id="UP001352223">
    <property type="component" value="Unassembled WGS sequence"/>
</dbReference>
<dbReference type="RefSeq" id="WP_324776190.1">
    <property type="nucleotide sequence ID" value="NZ_BAAATS010000002.1"/>
</dbReference>
<sequence>MPSFVEVPPPDEDDVGVDRYPGRRALLLPPDVPLPYRSSSSSYVDPEEPEELDEPEEPEES</sequence>
<keyword evidence="3" id="KW-1185">Reference proteome</keyword>